<keyword evidence="2" id="KW-0378">Hydrolase</keyword>
<dbReference type="Pfam" id="PF05708">
    <property type="entry name" value="Peptidase_C92"/>
    <property type="match status" value="1"/>
</dbReference>
<dbReference type="RefSeq" id="WP_036015566.1">
    <property type="nucleotide sequence ID" value="NZ_CAADJA010000002.1"/>
</dbReference>
<name>A0A2C6DI24_9GAMM</name>
<evidence type="ECO:0000313" key="3">
    <source>
        <dbReference type="Proteomes" id="UP000224974"/>
    </source>
</evidence>
<evidence type="ECO:0000313" key="2">
    <source>
        <dbReference type="EMBL" id="VFS50675.1"/>
    </source>
</evidence>
<dbReference type="Proteomes" id="UP000373449">
    <property type="component" value="Unassembled WGS sequence"/>
</dbReference>
<dbReference type="SUPFAM" id="SSF54001">
    <property type="entry name" value="Cysteine proteinases"/>
    <property type="match status" value="1"/>
</dbReference>
<organism evidence="1 3">
    <name type="scientific">Budvicia aquatica</name>
    <dbReference type="NCBI Taxonomy" id="82979"/>
    <lineage>
        <taxon>Bacteria</taxon>
        <taxon>Pseudomonadati</taxon>
        <taxon>Pseudomonadota</taxon>
        <taxon>Gammaproteobacteria</taxon>
        <taxon>Enterobacterales</taxon>
        <taxon>Budviciaceae</taxon>
        <taxon>Budvicia</taxon>
    </lineage>
</organism>
<dbReference type="GO" id="GO:0016787">
    <property type="term" value="F:hydrolase activity"/>
    <property type="evidence" value="ECO:0007669"/>
    <property type="project" value="UniProtKB-KW"/>
</dbReference>
<dbReference type="PROSITE" id="PS51257">
    <property type="entry name" value="PROKAR_LIPOPROTEIN"/>
    <property type="match status" value="1"/>
</dbReference>
<reference evidence="3" key="2">
    <citation type="submission" date="2017-09" db="EMBL/GenBank/DDBJ databases">
        <title>FDA dAtabase for Regulatory Grade micrObial Sequences (FDA-ARGOS): Supporting development and validation of Infectious Disease Dx tests.</title>
        <authorList>
            <person name="Minogue T."/>
            <person name="Wolcott M."/>
            <person name="Wasieloski L."/>
            <person name="Aguilar W."/>
            <person name="Moore D."/>
            <person name="Tallon L."/>
            <person name="Sadzewicz L."/>
            <person name="Ott S."/>
            <person name="Zhao X."/>
            <person name="Nagaraj S."/>
            <person name="Vavikolanu K."/>
            <person name="Aluvathingal J."/>
            <person name="Nadendla S."/>
            <person name="Sichtig H."/>
        </authorList>
    </citation>
    <scope>NUCLEOTIDE SEQUENCE [LARGE SCALE GENOMIC DNA]</scope>
    <source>
        <strain evidence="3">FDAARGOS_387</strain>
    </source>
</reference>
<accession>A0A2C6DI24</accession>
<evidence type="ECO:0000313" key="4">
    <source>
        <dbReference type="Proteomes" id="UP000373449"/>
    </source>
</evidence>
<dbReference type="OrthoDB" id="6534631at2"/>
<keyword evidence="3" id="KW-1185">Reference proteome</keyword>
<dbReference type="EMBL" id="CAADJA010000002">
    <property type="protein sequence ID" value="VFS50675.1"/>
    <property type="molecule type" value="Genomic_DNA"/>
</dbReference>
<proteinExistence type="predicted"/>
<dbReference type="Proteomes" id="UP000224974">
    <property type="component" value="Unassembled WGS sequence"/>
</dbReference>
<reference evidence="1" key="1">
    <citation type="submission" date="2017-09" db="EMBL/GenBank/DDBJ databases">
        <title>FDA dAtabase for Regulatory Grade micrObial Sequences (FDA-ARGOS): Supporting development and validation of Infectious Disease Dx tests.</title>
        <authorList>
            <person name="Minogue T."/>
            <person name="Wolcott M."/>
            <person name="Wasieloski L."/>
            <person name="Aguilar W."/>
            <person name="Moore D."/>
            <person name="Tallon L.J."/>
            <person name="Sadzewicz L."/>
            <person name="Ott S."/>
            <person name="Zhao X."/>
            <person name="Nagaraj S."/>
            <person name="Vavikolanu K."/>
            <person name="Aluvathingal J."/>
            <person name="Nadendla S."/>
            <person name="Sichtig H."/>
        </authorList>
    </citation>
    <scope>NUCLEOTIDE SEQUENCE</scope>
    <source>
        <strain evidence="1">FDAARGOS_387</strain>
    </source>
</reference>
<reference evidence="2 4" key="3">
    <citation type="submission" date="2019-03" db="EMBL/GenBank/DDBJ databases">
        <authorList>
            <consortium name="Pathogen Informatics"/>
        </authorList>
    </citation>
    <scope>NUCLEOTIDE SEQUENCE [LARGE SCALE GENOMIC DNA]</scope>
    <source>
        <strain evidence="2 4">NCTC12282</strain>
    </source>
</reference>
<protein>
    <submittedName>
        <fullName evidence="1">Synthase of the YaeF/YiiX family protein</fullName>
    </submittedName>
</protein>
<sequence length="277" mass="29957">MNRRIPRVIVLVSTALVWLSGCTMNISGNAPEQENKEESRLLPVDIQLQRIHSYPDGGSLAITESSMNPGDIILSSTAGATSMGIRLFSTSGVSHAAIYIGNSQVAEAVGSGVQIVTLEQVLEHSSKVIVFRYPGLTTEQALAIRSFSQQKVGVRYNYNGVALMAPFMLTRKVCDLNPFSSSFRNGCLNTLAKLQLGSDEDAKGTFFCSQFVLEAYKQAGYPITDSAPVWVSPADLLHMREGDVASLTPIKPLAYVGHLKKGSLETATASIKDFFSF</sequence>
<dbReference type="InterPro" id="IPR038765">
    <property type="entry name" value="Papain-like_cys_pep_sf"/>
</dbReference>
<dbReference type="NCBIfam" id="NF008552">
    <property type="entry name" value="PRK11479.1"/>
    <property type="match status" value="1"/>
</dbReference>
<dbReference type="STRING" id="1111728.GCA_000427805_01144"/>
<evidence type="ECO:0000313" key="1">
    <source>
        <dbReference type="EMBL" id="PHI30856.1"/>
    </source>
</evidence>
<dbReference type="EMBL" id="PDDX01000001">
    <property type="protein sequence ID" value="PHI30856.1"/>
    <property type="molecule type" value="Genomic_DNA"/>
</dbReference>
<dbReference type="AlphaFoldDB" id="A0A2C6DI24"/>
<dbReference type="Gene3D" id="3.90.1720.10">
    <property type="entry name" value="endopeptidase domain like (from Nostoc punctiforme)"/>
    <property type="match status" value="1"/>
</dbReference>
<gene>
    <name evidence="1" type="ORF">CRN84_16685</name>
    <name evidence="2" type="ORF">NCTC12282_04628</name>
</gene>
<dbReference type="InterPro" id="IPR024453">
    <property type="entry name" value="Peptidase_C92"/>
</dbReference>